<comment type="function">
    <text evidence="8">Catalyzes the aldol cleavage of 4-hydroxy-4-methyl-2-oxoglutarate (HMG) into 2 molecules of pyruvate. Also contains a secondary oxaloacetate (OAA) decarboxylase activity due to the common pyruvate enolate transition state formed following C-C bond cleavage in the retro-aldol and decarboxylation reactions.</text>
</comment>
<evidence type="ECO:0000256" key="5">
    <source>
        <dbReference type="ARBA" id="ARBA00012213"/>
    </source>
</evidence>
<reference evidence="14" key="1">
    <citation type="journal article" date="2019" name="Int. J. Syst. Evol. Microbiol.">
        <title>The Global Catalogue of Microorganisms (GCM) 10K type strain sequencing project: providing services to taxonomists for standard genome sequencing and annotation.</title>
        <authorList>
            <consortium name="The Broad Institute Genomics Platform"/>
            <consortium name="The Broad Institute Genome Sequencing Center for Infectious Disease"/>
            <person name="Wu L."/>
            <person name="Ma J."/>
        </authorList>
    </citation>
    <scope>NUCLEOTIDE SEQUENCE [LARGE SCALE GENOMIC DNA]</scope>
    <source>
        <strain evidence="14">JCM 18410</strain>
    </source>
</reference>
<evidence type="ECO:0000256" key="4">
    <source>
        <dbReference type="ARBA" id="ARBA00011233"/>
    </source>
</evidence>
<dbReference type="PANTHER" id="PTHR33254">
    <property type="entry name" value="4-HYDROXY-4-METHYL-2-OXOGLUTARATE ALDOLASE 3-RELATED"/>
    <property type="match status" value="1"/>
</dbReference>
<dbReference type="InterPro" id="IPR005493">
    <property type="entry name" value="RraA/RraA-like"/>
</dbReference>
<evidence type="ECO:0000256" key="2">
    <source>
        <dbReference type="ARBA" id="ARBA00001968"/>
    </source>
</evidence>
<evidence type="ECO:0000256" key="8">
    <source>
        <dbReference type="ARBA" id="ARBA00025046"/>
    </source>
</evidence>
<evidence type="ECO:0000313" key="13">
    <source>
        <dbReference type="EMBL" id="GAA5046347.1"/>
    </source>
</evidence>
<dbReference type="SUPFAM" id="SSF89562">
    <property type="entry name" value="RraA-like"/>
    <property type="match status" value="1"/>
</dbReference>
<evidence type="ECO:0000256" key="7">
    <source>
        <dbReference type="ARBA" id="ARBA00016549"/>
    </source>
</evidence>
<protein>
    <recommendedName>
        <fullName evidence="7">Putative 4-hydroxy-4-methyl-2-oxoglutarate aldolase</fullName>
        <ecNumber evidence="6">4.1.1.112</ecNumber>
        <ecNumber evidence="5">4.1.3.17</ecNumber>
    </recommendedName>
    <alternativeName>
        <fullName evidence="11">Oxaloacetate decarboxylase</fullName>
    </alternativeName>
    <alternativeName>
        <fullName evidence="9">Regulator of ribonuclease activity homolog</fullName>
    </alternativeName>
    <alternativeName>
        <fullName evidence="10">RraA-like protein</fullName>
    </alternativeName>
</protein>
<comment type="catalytic activity">
    <reaction evidence="12">
        <text>oxaloacetate + H(+) = pyruvate + CO2</text>
        <dbReference type="Rhea" id="RHEA:15641"/>
        <dbReference type="ChEBI" id="CHEBI:15361"/>
        <dbReference type="ChEBI" id="CHEBI:15378"/>
        <dbReference type="ChEBI" id="CHEBI:16452"/>
        <dbReference type="ChEBI" id="CHEBI:16526"/>
        <dbReference type="EC" id="4.1.1.112"/>
    </reaction>
</comment>
<gene>
    <name evidence="13" type="ORF">GCM10023336_10760</name>
</gene>
<keyword evidence="14" id="KW-1185">Reference proteome</keyword>
<evidence type="ECO:0000256" key="10">
    <source>
        <dbReference type="ARBA" id="ARBA00030169"/>
    </source>
</evidence>
<evidence type="ECO:0000256" key="9">
    <source>
        <dbReference type="ARBA" id="ARBA00029596"/>
    </source>
</evidence>
<evidence type="ECO:0000256" key="6">
    <source>
        <dbReference type="ARBA" id="ARBA00012947"/>
    </source>
</evidence>
<dbReference type="EMBL" id="BAABKC010000013">
    <property type="protein sequence ID" value="GAA5046347.1"/>
    <property type="molecule type" value="Genomic_DNA"/>
</dbReference>
<dbReference type="EC" id="4.1.1.112" evidence="6"/>
<evidence type="ECO:0000256" key="11">
    <source>
        <dbReference type="ARBA" id="ARBA00032305"/>
    </source>
</evidence>
<dbReference type="PANTHER" id="PTHR33254:SF4">
    <property type="entry name" value="4-HYDROXY-4-METHYL-2-OXOGLUTARATE ALDOLASE 3-RELATED"/>
    <property type="match status" value="1"/>
</dbReference>
<evidence type="ECO:0000256" key="12">
    <source>
        <dbReference type="ARBA" id="ARBA00047973"/>
    </source>
</evidence>
<organism evidence="13 14">
    <name type="scientific">Streptomyces similanensis</name>
    <dbReference type="NCBI Taxonomy" id="1274988"/>
    <lineage>
        <taxon>Bacteria</taxon>
        <taxon>Bacillati</taxon>
        <taxon>Actinomycetota</taxon>
        <taxon>Actinomycetes</taxon>
        <taxon>Kitasatosporales</taxon>
        <taxon>Streptomycetaceae</taxon>
        <taxon>Streptomyces</taxon>
    </lineage>
</organism>
<comment type="similarity">
    <text evidence="3">Belongs to the class II aldolase/RraA-like family.</text>
</comment>
<evidence type="ECO:0000313" key="14">
    <source>
        <dbReference type="Proteomes" id="UP001500124"/>
    </source>
</evidence>
<evidence type="ECO:0000256" key="1">
    <source>
        <dbReference type="ARBA" id="ARBA00001342"/>
    </source>
</evidence>
<proteinExistence type="inferred from homology"/>
<comment type="catalytic activity">
    <reaction evidence="1">
        <text>4-hydroxy-4-methyl-2-oxoglutarate = 2 pyruvate</text>
        <dbReference type="Rhea" id="RHEA:22748"/>
        <dbReference type="ChEBI" id="CHEBI:15361"/>
        <dbReference type="ChEBI" id="CHEBI:58276"/>
        <dbReference type="EC" id="4.1.3.17"/>
    </reaction>
</comment>
<comment type="subunit">
    <text evidence="4">Homotrimer.</text>
</comment>
<dbReference type="Gene3D" id="3.50.30.40">
    <property type="entry name" value="Ribonuclease E inhibitor RraA/RraA-like"/>
    <property type="match status" value="1"/>
</dbReference>
<sequence length="228" mass="23587">MAMTEPTIVPESSAVSVSVSGAVVGGLRDVPTTTLADLLGRARVMDVVVRPLWQPVPRVAGPAFTVRCPPGDNLMLHAAVHRAAPGAVIVVESGDLDFALAGGNVCAVAQRRGVAAIVADGLIRDLAEVREAGFPVFARGVIPIPGAKSAVTPLNRRVRCAGAEVDAGDVVVADEEGVVVVPAARAEETLTAARARLAQEAAQSLDDWEKAHRNRIDALLHAGGHEES</sequence>
<comment type="cofactor">
    <cofactor evidence="2">
        <name>a divalent metal cation</name>
        <dbReference type="ChEBI" id="CHEBI:60240"/>
    </cofactor>
</comment>
<comment type="caution">
    <text evidence="13">The sequence shown here is derived from an EMBL/GenBank/DDBJ whole genome shotgun (WGS) entry which is preliminary data.</text>
</comment>
<dbReference type="InterPro" id="IPR036704">
    <property type="entry name" value="RraA/RraA-like_sf"/>
</dbReference>
<dbReference type="CDD" id="cd16841">
    <property type="entry name" value="RraA_family"/>
    <property type="match status" value="1"/>
</dbReference>
<dbReference type="Pfam" id="PF03737">
    <property type="entry name" value="RraA-like"/>
    <property type="match status" value="1"/>
</dbReference>
<accession>A0ABP9JX80</accession>
<evidence type="ECO:0000256" key="3">
    <source>
        <dbReference type="ARBA" id="ARBA00008621"/>
    </source>
</evidence>
<dbReference type="Proteomes" id="UP001500124">
    <property type="component" value="Unassembled WGS sequence"/>
</dbReference>
<dbReference type="EC" id="4.1.3.17" evidence="5"/>
<name>A0ABP9JX80_9ACTN</name>